<evidence type="ECO:0000313" key="3">
    <source>
        <dbReference type="Proteomes" id="UP001197093"/>
    </source>
</evidence>
<sequence>MLRTARLPPGRRALLPHPNPPPSTTTTTTPARSITFATGKSYRPILFTGGPVGTPKPNPSSNSLFFARPPSTWSPSTQVIATIAGGAMLGGAWYIWEEGRSYNVAGEVDKYEPKVLGTHRREEKVNPDYVSYEQWVEKHGRKGK</sequence>
<gene>
    <name evidence="2" type="ORF">NEMBOFW57_001134</name>
</gene>
<dbReference type="Proteomes" id="UP001197093">
    <property type="component" value="Unassembled WGS sequence"/>
</dbReference>
<comment type="caution">
    <text evidence="2">The sequence shown here is derived from an EMBL/GenBank/DDBJ whole genome shotgun (WGS) entry which is preliminary data.</text>
</comment>
<feature type="region of interest" description="Disordered" evidence="1">
    <location>
        <begin position="1"/>
        <end position="33"/>
    </location>
</feature>
<dbReference type="EMBL" id="JAHCVI010000001">
    <property type="protein sequence ID" value="KAG7291124.1"/>
    <property type="molecule type" value="Genomic_DNA"/>
</dbReference>
<organism evidence="2 3">
    <name type="scientific">Staphylotrichum longicolle</name>
    <dbReference type="NCBI Taxonomy" id="669026"/>
    <lineage>
        <taxon>Eukaryota</taxon>
        <taxon>Fungi</taxon>
        <taxon>Dikarya</taxon>
        <taxon>Ascomycota</taxon>
        <taxon>Pezizomycotina</taxon>
        <taxon>Sordariomycetes</taxon>
        <taxon>Sordariomycetidae</taxon>
        <taxon>Sordariales</taxon>
        <taxon>Chaetomiaceae</taxon>
        <taxon>Staphylotrichum</taxon>
    </lineage>
</organism>
<protein>
    <submittedName>
        <fullName evidence="2">Uncharacterized protein</fullName>
    </submittedName>
</protein>
<name>A0AAD4HXM3_9PEZI</name>
<proteinExistence type="predicted"/>
<reference evidence="2" key="1">
    <citation type="submission" date="2023-02" db="EMBL/GenBank/DDBJ databases">
        <authorList>
            <person name="Palmer J.M."/>
        </authorList>
    </citation>
    <scope>NUCLEOTIDE SEQUENCE</scope>
    <source>
        <strain evidence="2">FW57</strain>
    </source>
</reference>
<evidence type="ECO:0000256" key="1">
    <source>
        <dbReference type="SAM" id="MobiDB-lite"/>
    </source>
</evidence>
<dbReference type="AlphaFoldDB" id="A0AAD4HXM3"/>
<evidence type="ECO:0000313" key="2">
    <source>
        <dbReference type="EMBL" id="KAG7291124.1"/>
    </source>
</evidence>
<feature type="region of interest" description="Disordered" evidence="1">
    <location>
        <begin position="47"/>
        <end position="67"/>
    </location>
</feature>
<keyword evidence="3" id="KW-1185">Reference proteome</keyword>
<accession>A0AAD4HXM3</accession>